<dbReference type="OMA" id="YESPRIC"/>
<evidence type="ECO:0000256" key="11">
    <source>
        <dbReference type="SAM" id="MobiDB-lite"/>
    </source>
</evidence>
<feature type="compositionally biased region" description="Basic and acidic residues" evidence="11">
    <location>
        <begin position="326"/>
        <end position="336"/>
    </location>
</feature>
<feature type="compositionally biased region" description="Basic and acidic residues" evidence="11">
    <location>
        <begin position="345"/>
        <end position="355"/>
    </location>
</feature>
<evidence type="ECO:0000256" key="2">
    <source>
        <dbReference type="ARBA" id="ARBA00004529"/>
    </source>
</evidence>
<dbReference type="InterPro" id="IPR014885">
    <property type="entry name" value="VASP_tetra"/>
</dbReference>
<dbReference type="Proteomes" id="UP000007303">
    <property type="component" value="Unassembled WGS sequence"/>
</dbReference>
<dbReference type="InterPro" id="IPR017354">
    <property type="entry name" value="VASP/EVL"/>
</dbReference>
<keyword evidence="6" id="KW-0729">SH3-binding</keyword>
<dbReference type="Pfam" id="PF08776">
    <property type="entry name" value="VASP_tetra"/>
    <property type="match status" value="1"/>
</dbReference>
<dbReference type="GO" id="GO:0030027">
    <property type="term" value="C:lamellipodium"/>
    <property type="evidence" value="ECO:0007669"/>
    <property type="project" value="UniProtKB-SubCell"/>
</dbReference>
<dbReference type="InterPro" id="IPR011993">
    <property type="entry name" value="PH-like_dom_sf"/>
</dbReference>
<evidence type="ECO:0000313" key="13">
    <source>
        <dbReference type="Ensembl" id="ENSTNIP00000001462.1"/>
    </source>
</evidence>
<evidence type="ECO:0000256" key="4">
    <source>
        <dbReference type="ARBA" id="ARBA00017156"/>
    </source>
</evidence>
<dbReference type="GO" id="GO:0003779">
    <property type="term" value="F:actin binding"/>
    <property type="evidence" value="ECO:0007669"/>
    <property type="project" value="UniProtKB-KW"/>
</dbReference>
<dbReference type="CDD" id="cd01207">
    <property type="entry name" value="EVH1_Ena_VASP-like"/>
    <property type="match status" value="1"/>
</dbReference>
<dbReference type="GO" id="GO:0005737">
    <property type="term" value="C:cytoplasm"/>
    <property type="evidence" value="ECO:0007669"/>
    <property type="project" value="UniProtKB-ARBA"/>
</dbReference>
<dbReference type="GO" id="GO:0008154">
    <property type="term" value="P:actin polymerization or depolymerization"/>
    <property type="evidence" value="ECO:0007669"/>
    <property type="project" value="InterPro"/>
</dbReference>
<dbReference type="Pfam" id="PF00568">
    <property type="entry name" value="WH1"/>
    <property type="match status" value="1"/>
</dbReference>
<feature type="compositionally biased region" description="Acidic residues" evidence="11">
    <location>
        <begin position="296"/>
        <end position="307"/>
    </location>
</feature>
<evidence type="ECO:0000256" key="3">
    <source>
        <dbReference type="ARBA" id="ARBA00009785"/>
    </source>
</evidence>
<proteinExistence type="inferred from homology"/>
<feature type="compositionally biased region" description="Low complexity" evidence="11">
    <location>
        <begin position="254"/>
        <end position="268"/>
    </location>
</feature>
<comment type="similarity">
    <text evidence="3">Belongs to the Ena/VASP family.</text>
</comment>
<evidence type="ECO:0000256" key="5">
    <source>
        <dbReference type="ARBA" id="ARBA00022490"/>
    </source>
</evidence>
<dbReference type="Ensembl" id="ENSTNIT00000002019.1">
    <property type="protein sequence ID" value="ENSTNIP00000001462.1"/>
    <property type="gene ID" value="ENSTNIG00000017332.1"/>
</dbReference>
<feature type="domain" description="WH1" evidence="12">
    <location>
        <begin position="4"/>
        <end position="118"/>
    </location>
</feature>
<dbReference type="PANTHER" id="PTHR11202">
    <property type="entry name" value="SPROUTY-RELATED, EVH1 DOMAIN-CONTAINING PROTEIN FAMILY MEMBER"/>
    <property type="match status" value="1"/>
</dbReference>
<evidence type="ECO:0000256" key="6">
    <source>
        <dbReference type="ARBA" id="ARBA00023036"/>
    </source>
</evidence>
<protein>
    <recommendedName>
        <fullName evidence="4">Ena/VASP-like protein</fullName>
    </recommendedName>
    <alternativeName>
        <fullName evidence="10">Ena/vasodilator-stimulated phosphoprotein-like</fullName>
    </alternativeName>
</protein>
<keyword evidence="8" id="KW-0206">Cytoskeleton</keyword>
<reference evidence="13" key="3">
    <citation type="submission" date="2025-09" db="UniProtKB">
        <authorList>
            <consortium name="Ensembl"/>
        </authorList>
    </citation>
    <scope>IDENTIFICATION</scope>
</reference>
<evidence type="ECO:0000256" key="8">
    <source>
        <dbReference type="ARBA" id="ARBA00023212"/>
    </source>
</evidence>
<evidence type="ECO:0000256" key="9">
    <source>
        <dbReference type="ARBA" id="ARBA00023273"/>
    </source>
</evidence>
<dbReference type="PROSITE" id="PS50229">
    <property type="entry name" value="WH1"/>
    <property type="match status" value="1"/>
</dbReference>
<comment type="subcellular location">
    <subcellularLocation>
        <location evidence="1">Cell projection</location>
        <location evidence="1">Lamellipodium</location>
    </subcellularLocation>
    <subcellularLocation>
        <location evidence="2">Cytoplasm</location>
        <location evidence="2">Cytoskeleton</location>
        <location evidence="2">Stress fiber</location>
    </subcellularLocation>
</comment>
<feature type="compositionally biased region" description="Gly residues" evidence="11">
    <location>
        <begin position="218"/>
        <end position="227"/>
    </location>
</feature>
<feature type="compositionally biased region" description="Low complexity" evidence="11">
    <location>
        <begin position="228"/>
        <end position="243"/>
    </location>
</feature>
<dbReference type="GO" id="GO:0005522">
    <property type="term" value="F:profilin binding"/>
    <property type="evidence" value="ECO:0007669"/>
    <property type="project" value="TreeGrafter"/>
</dbReference>
<keyword evidence="7" id="KW-0009">Actin-binding</keyword>
<dbReference type="SUPFAM" id="SSF118370">
    <property type="entry name" value="Vasodilator-stimulated phosphoprotein, VASP, tetramerisation domain"/>
    <property type="match status" value="1"/>
</dbReference>
<keyword evidence="5" id="KW-0963">Cytoplasm</keyword>
<dbReference type="Gene3D" id="2.30.29.30">
    <property type="entry name" value="Pleckstrin-homology domain (PH domain)/Phosphotyrosine-binding domain (PTB)"/>
    <property type="match status" value="1"/>
</dbReference>
<dbReference type="PANTHER" id="PTHR11202:SF4">
    <property type="entry name" value="ENA_VASP-LIKE PROTEIN"/>
    <property type="match status" value="1"/>
</dbReference>
<dbReference type="GeneTree" id="ENSGT00940000157826"/>
<keyword evidence="9" id="KW-0966">Cell projection</keyword>
<feature type="compositionally biased region" description="Pro residues" evidence="11">
    <location>
        <begin position="191"/>
        <end position="217"/>
    </location>
</feature>
<dbReference type="SUPFAM" id="SSF50729">
    <property type="entry name" value="PH domain-like"/>
    <property type="match status" value="1"/>
</dbReference>
<dbReference type="InterPro" id="IPR000697">
    <property type="entry name" value="WH1/EVH1_dom"/>
</dbReference>
<dbReference type="GO" id="GO:0051289">
    <property type="term" value="P:protein homotetramerization"/>
    <property type="evidence" value="ECO:0007669"/>
    <property type="project" value="InterPro"/>
</dbReference>
<evidence type="ECO:0000256" key="1">
    <source>
        <dbReference type="ARBA" id="ARBA00004510"/>
    </source>
</evidence>
<accession>H3BZP6</accession>
<sequence>IFFLSIISEQSICQARASVMVYDDASKKWVPIKPGQQGFSRINIYHNTANNTFRVVGVKLQDQQVVINYSIVKGLKYNQATPTFHQWRDARQVYGLNFASKEEATTFSNAMLFALNVLSSPDSGGPVVQRQNGPSSEDNEAQRRYDQMMMEQHQMQAHKERERRTSGSGPPVSAGHPAMLSVAPPQVAPMAGPPAPPPPPGPPPPMAVPPPMPPPLPTGGGPPGGFPGVQQQPSGLAAALAGAKLRKVHRDESSPPGSGSKSDSNRSSGGSGGGGEGLMQEMNALLARRRKASEKPDEDDDDDDDDYFSVVQDDSGGRGQQNSTDAVKKPWERSNSAEKSSLVSRSEEFNRNQHKETPTQILIVSLLHFRVRPIGSTGEGDTEFDRMKQEILDEVVRELHKVKDEIINAIRHEIGRISTS</sequence>
<dbReference type="STRING" id="99883.ENSTNIP00000001462"/>
<reference evidence="14" key="1">
    <citation type="journal article" date="2004" name="Nature">
        <title>Genome duplication in the teleost fish Tetraodon nigroviridis reveals the early vertebrate proto-karyotype.</title>
        <authorList>
            <person name="Jaillon O."/>
            <person name="Aury J.-M."/>
            <person name="Brunet F."/>
            <person name="Petit J.-L."/>
            <person name="Stange-Thomann N."/>
            <person name="Mauceli E."/>
            <person name="Bouneau L."/>
            <person name="Fischer C."/>
            <person name="Ozouf-Costaz C."/>
            <person name="Bernot A."/>
            <person name="Nicaud S."/>
            <person name="Jaffe D."/>
            <person name="Fisher S."/>
            <person name="Lutfalla G."/>
            <person name="Dossat C."/>
            <person name="Segurens B."/>
            <person name="Dasilva C."/>
            <person name="Salanoubat M."/>
            <person name="Levy M."/>
            <person name="Boudet N."/>
            <person name="Castellano S."/>
            <person name="Anthouard V."/>
            <person name="Jubin C."/>
            <person name="Castelli V."/>
            <person name="Katinka M."/>
            <person name="Vacherie B."/>
            <person name="Biemont C."/>
            <person name="Skalli Z."/>
            <person name="Cattolico L."/>
            <person name="Poulain J."/>
            <person name="De Berardinis V."/>
            <person name="Cruaud C."/>
            <person name="Duprat S."/>
            <person name="Brottier P."/>
            <person name="Coutanceau J.-P."/>
            <person name="Gouzy J."/>
            <person name="Parra G."/>
            <person name="Lardier G."/>
            <person name="Chapple C."/>
            <person name="McKernan K.J."/>
            <person name="McEwan P."/>
            <person name="Bosak S."/>
            <person name="Kellis M."/>
            <person name="Volff J.-N."/>
            <person name="Guigo R."/>
            <person name="Zody M.C."/>
            <person name="Mesirov J."/>
            <person name="Lindblad-Toh K."/>
            <person name="Birren B."/>
            <person name="Nusbaum C."/>
            <person name="Kahn D."/>
            <person name="Robinson-Rechavi M."/>
            <person name="Laudet V."/>
            <person name="Schachter V."/>
            <person name="Quetier F."/>
            <person name="Saurin W."/>
            <person name="Scarpelli C."/>
            <person name="Wincker P."/>
            <person name="Lander E.S."/>
            <person name="Weissenbach J."/>
            <person name="Roest Crollius H."/>
        </authorList>
    </citation>
    <scope>NUCLEOTIDE SEQUENCE [LARGE SCALE GENOMIC DNA]</scope>
</reference>
<dbReference type="InParanoid" id="H3BZP6"/>
<organism evidence="13 14">
    <name type="scientific">Tetraodon nigroviridis</name>
    <name type="common">Spotted green pufferfish</name>
    <name type="synonym">Chelonodon nigroviridis</name>
    <dbReference type="NCBI Taxonomy" id="99883"/>
    <lineage>
        <taxon>Eukaryota</taxon>
        <taxon>Metazoa</taxon>
        <taxon>Chordata</taxon>
        <taxon>Craniata</taxon>
        <taxon>Vertebrata</taxon>
        <taxon>Euteleostomi</taxon>
        <taxon>Actinopterygii</taxon>
        <taxon>Neopterygii</taxon>
        <taxon>Teleostei</taxon>
        <taxon>Neoteleostei</taxon>
        <taxon>Acanthomorphata</taxon>
        <taxon>Eupercaria</taxon>
        <taxon>Tetraodontiformes</taxon>
        <taxon>Tetradontoidea</taxon>
        <taxon>Tetraodontidae</taxon>
        <taxon>Tetraodon</taxon>
    </lineage>
</organism>
<evidence type="ECO:0000259" key="12">
    <source>
        <dbReference type="PROSITE" id="PS50229"/>
    </source>
</evidence>
<dbReference type="GO" id="GO:0030838">
    <property type="term" value="P:positive regulation of actin filament polymerization"/>
    <property type="evidence" value="ECO:0007669"/>
    <property type="project" value="TreeGrafter"/>
</dbReference>
<name>H3BZP6_TETNG</name>
<evidence type="ECO:0000313" key="14">
    <source>
        <dbReference type="Proteomes" id="UP000007303"/>
    </source>
</evidence>
<reference evidence="13" key="2">
    <citation type="submission" date="2025-08" db="UniProtKB">
        <authorList>
            <consortium name="Ensembl"/>
        </authorList>
    </citation>
    <scope>IDENTIFICATION</scope>
</reference>
<dbReference type="PIRSF" id="PIRSF038010">
    <property type="entry name" value="Vasodilator_Phospo"/>
    <property type="match status" value="1"/>
</dbReference>
<dbReference type="InterPro" id="IPR038023">
    <property type="entry name" value="VASP_sf"/>
</dbReference>
<dbReference type="FunFam" id="2.30.29.30:FF:000071">
    <property type="entry name" value="Enah/Vasp-like, isoform CRA_a"/>
    <property type="match status" value="1"/>
</dbReference>
<evidence type="ECO:0000256" key="7">
    <source>
        <dbReference type="ARBA" id="ARBA00023203"/>
    </source>
</evidence>
<feature type="region of interest" description="Disordered" evidence="11">
    <location>
        <begin position="151"/>
        <end position="355"/>
    </location>
</feature>
<dbReference type="GO" id="GO:0017124">
    <property type="term" value="F:SH3 domain binding"/>
    <property type="evidence" value="ECO:0007669"/>
    <property type="project" value="UniProtKB-KW"/>
</dbReference>
<evidence type="ECO:0000256" key="10">
    <source>
        <dbReference type="ARBA" id="ARBA00033193"/>
    </source>
</evidence>
<dbReference type="Gene3D" id="1.20.5.1160">
    <property type="entry name" value="Vasodilator-stimulated phosphoprotein"/>
    <property type="match status" value="1"/>
</dbReference>
<dbReference type="SMART" id="SM00461">
    <property type="entry name" value="WH1"/>
    <property type="match status" value="1"/>
</dbReference>
<dbReference type="GO" id="GO:0001725">
    <property type="term" value="C:stress fiber"/>
    <property type="evidence" value="ECO:0007669"/>
    <property type="project" value="UniProtKB-SubCell"/>
</dbReference>
<keyword evidence="14" id="KW-1185">Reference proteome</keyword>
<dbReference type="AlphaFoldDB" id="H3BZP6"/>